<gene>
    <name evidence="2" type="ORF">F2Q69_00032709</name>
</gene>
<evidence type="ECO:0000313" key="3">
    <source>
        <dbReference type="Proteomes" id="UP000712600"/>
    </source>
</evidence>
<organism evidence="2 3">
    <name type="scientific">Brassica cretica</name>
    <name type="common">Mustard</name>
    <dbReference type="NCBI Taxonomy" id="69181"/>
    <lineage>
        <taxon>Eukaryota</taxon>
        <taxon>Viridiplantae</taxon>
        <taxon>Streptophyta</taxon>
        <taxon>Embryophyta</taxon>
        <taxon>Tracheophyta</taxon>
        <taxon>Spermatophyta</taxon>
        <taxon>Magnoliopsida</taxon>
        <taxon>eudicotyledons</taxon>
        <taxon>Gunneridae</taxon>
        <taxon>Pentapetalae</taxon>
        <taxon>rosids</taxon>
        <taxon>malvids</taxon>
        <taxon>Brassicales</taxon>
        <taxon>Brassicaceae</taxon>
        <taxon>Brassiceae</taxon>
        <taxon>Brassica</taxon>
    </lineage>
</organism>
<dbReference type="EMBL" id="QGKX02000004">
    <property type="protein sequence ID" value="KAF3603561.1"/>
    <property type="molecule type" value="Genomic_DNA"/>
</dbReference>
<feature type="compositionally biased region" description="Polar residues" evidence="1">
    <location>
        <begin position="82"/>
        <end position="106"/>
    </location>
</feature>
<feature type="region of interest" description="Disordered" evidence="1">
    <location>
        <begin position="63"/>
        <end position="106"/>
    </location>
</feature>
<sequence>MESATSRSISRATSKRTTTCDLRPATNRRSQVTRQQNEQQPATCDQSQVADRAIGKRTWPICNQHGQNEQQPATCDLRPATNRRSQVIRQQNEQQPATCDQSQIAR</sequence>
<feature type="compositionally biased region" description="Polar residues" evidence="1">
    <location>
        <begin position="64"/>
        <end position="73"/>
    </location>
</feature>
<reference evidence="2" key="1">
    <citation type="submission" date="2019-12" db="EMBL/GenBank/DDBJ databases">
        <title>Genome sequencing and annotation of Brassica cretica.</title>
        <authorList>
            <person name="Studholme D.J."/>
            <person name="Sarris P."/>
        </authorList>
    </citation>
    <scope>NUCLEOTIDE SEQUENCE</scope>
    <source>
        <strain evidence="2">PFS-109/04</strain>
        <tissue evidence="2">Leaf</tissue>
    </source>
</reference>
<comment type="caution">
    <text evidence="2">The sequence shown here is derived from an EMBL/GenBank/DDBJ whole genome shotgun (WGS) entry which is preliminary data.</text>
</comment>
<feature type="compositionally biased region" description="Polar residues" evidence="1">
    <location>
        <begin position="27"/>
        <end position="49"/>
    </location>
</feature>
<feature type="compositionally biased region" description="Low complexity" evidence="1">
    <location>
        <begin position="1"/>
        <end position="19"/>
    </location>
</feature>
<proteinExistence type="predicted"/>
<dbReference type="AlphaFoldDB" id="A0A8S9SPE9"/>
<protein>
    <submittedName>
        <fullName evidence="2">Uncharacterized protein</fullName>
    </submittedName>
</protein>
<name>A0A8S9SPE9_BRACR</name>
<dbReference type="Proteomes" id="UP000712600">
    <property type="component" value="Unassembled WGS sequence"/>
</dbReference>
<evidence type="ECO:0000256" key="1">
    <source>
        <dbReference type="SAM" id="MobiDB-lite"/>
    </source>
</evidence>
<accession>A0A8S9SPE9</accession>
<evidence type="ECO:0000313" key="2">
    <source>
        <dbReference type="EMBL" id="KAF3603561.1"/>
    </source>
</evidence>
<feature type="region of interest" description="Disordered" evidence="1">
    <location>
        <begin position="1"/>
        <end position="51"/>
    </location>
</feature>